<proteinExistence type="predicted"/>
<evidence type="ECO:0000313" key="2">
    <source>
        <dbReference type="Proteomes" id="UP001305414"/>
    </source>
</evidence>
<comment type="caution">
    <text evidence="1">The sequence shown here is derived from an EMBL/GenBank/DDBJ whole genome shotgun (WGS) entry which is preliminary data.</text>
</comment>
<dbReference type="EMBL" id="JAWHQM010000013">
    <property type="protein sequence ID" value="KAK5630108.1"/>
    <property type="molecule type" value="Genomic_DNA"/>
</dbReference>
<name>A0AAN7UPD9_9PEZI</name>
<sequence>MKISHLSFALAVILSVLADFWLVYQRRFVQIGRIEYALYGTTFVTDTPQWTCEQDAFSHSIIPDQRNASGSKYGVEFEPWNSRPGPFWHDPIVNMKINTFSNILGLQSEYILVIGPCWIVPRGVRSGSSDWELLAIANDQGFGMASLNDGVSAQCYLNRTFVIDLDCWFTHADPRIDQFHVNINGSSMFFCESNLMVDADTYAGVKSLQGRESDMLPVGIPHLPPIVPCLGCK</sequence>
<gene>
    <name evidence="1" type="ORF">RRF57_005823</name>
</gene>
<protein>
    <submittedName>
        <fullName evidence="1">Uncharacterized protein</fullName>
    </submittedName>
</protein>
<organism evidence="1 2">
    <name type="scientific">Xylaria bambusicola</name>
    <dbReference type="NCBI Taxonomy" id="326684"/>
    <lineage>
        <taxon>Eukaryota</taxon>
        <taxon>Fungi</taxon>
        <taxon>Dikarya</taxon>
        <taxon>Ascomycota</taxon>
        <taxon>Pezizomycotina</taxon>
        <taxon>Sordariomycetes</taxon>
        <taxon>Xylariomycetidae</taxon>
        <taxon>Xylariales</taxon>
        <taxon>Xylariaceae</taxon>
        <taxon>Xylaria</taxon>
    </lineage>
</organism>
<accession>A0AAN7UPD9</accession>
<reference evidence="1 2" key="1">
    <citation type="submission" date="2023-10" db="EMBL/GenBank/DDBJ databases">
        <title>Draft genome sequence of Xylaria bambusicola isolate GMP-LS, the root and basal stem rot pathogen of sugarcane in Indonesia.</title>
        <authorList>
            <person name="Selvaraj P."/>
            <person name="Muralishankar V."/>
            <person name="Muruganantham S."/>
            <person name="Sp S."/>
            <person name="Haryani S."/>
            <person name="Lau K.J.X."/>
            <person name="Naqvi N.I."/>
        </authorList>
    </citation>
    <scope>NUCLEOTIDE SEQUENCE [LARGE SCALE GENOMIC DNA]</scope>
    <source>
        <strain evidence="1">GMP-LS</strain>
    </source>
</reference>
<keyword evidence="2" id="KW-1185">Reference proteome</keyword>
<dbReference type="Proteomes" id="UP001305414">
    <property type="component" value="Unassembled WGS sequence"/>
</dbReference>
<dbReference type="AlphaFoldDB" id="A0AAN7UPD9"/>
<evidence type="ECO:0000313" key="1">
    <source>
        <dbReference type="EMBL" id="KAK5630108.1"/>
    </source>
</evidence>